<dbReference type="Gene3D" id="1.10.1410.10">
    <property type="match status" value="1"/>
</dbReference>
<dbReference type="GO" id="GO:0031123">
    <property type="term" value="P:RNA 3'-end processing"/>
    <property type="evidence" value="ECO:0007669"/>
    <property type="project" value="TreeGrafter"/>
</dbReference>
<evidence type="ECO:0000313" key="7">
    <source>
        <dbReference type="WBParaSite" id="DME_0000600401-mRNA-1"/>
    </source>
</evidence>
<reference evidence="4 6" key="2">
    <citation type="submission" date="2018-11" db="EMBL/GenBank/DDBJ databases">
        <authorList>
            <consortium name="Pathogen Informatics"/>
        </authorList>
    </citation>
    <scope>NUCLEOTIDE SEQUENCE [LARGE SCALE GENOMIC DNA]</scope>
</reference>
<dbReference type="STRING" id="318479.A0A0N4UF15"/>
<organism evidence="5 7">
    <name type="scientific">Dracunculus medinensis</name>
    <name type="common">Guinea worm</name>
    <dbReference type="NCBI Taxonomy" id="318479"/>
    <lineage>
        <taxon>Eukaryota</taxon>
        <taxon>Metazoa</taxon>
        <taxon>Ecdysozoa</taxon>
        <taxon>Nematoda</taxon>
        <taxon>Chromadorea</taxon>
        <taxon>Rhabditida</taxon>
        <taxon>Spirurina</taxon>
        <taxon>Dracunculoidea</taxon>
        <taxon>Dracunculidae</taxon>
        <taxon>Dracunculus</taxon>
    </lineage>
</organism>
<dbReference type="PANTHER" id="PTHR12271:SF127">
    <property type="entry name" value="SPECKLE TARGETED PIP5K1A-REGULATED POLY(A) POLYMERASE"/>
    <property type="match status" value="1"/>
</dbReference>
<evidence type="ECO:0000259" key="3">
    <source>
        <dbReference type="PROSITE" id="PS50102"/>
    </source>
</evidence>
<feature type="domain" description="RRM" evidence="3">
    <location>
        <begin position="44"/>
        <end position="123"/>
    </location>
</feature>
<dbReference type="InterPro" id="IPR043519">
    <property type="entry name" value="NT_sf"/>
</dbReference>
<dbReference type="SUPFAM" id="SSF54928">
    <property type="entry name" value="RNA-binding domain, RBD"/>
    <property type="match status" value="1"/>
</dbReference>
<dbReference type="InterPro" id="IPR003604">
    <property type="entry name" value="Matrin/U1-like-C_Znf_C2H2"/>
</dbReference>
<dbReference type="SUPFAM" id="SSF57667">
    <property type="entry name" value="beta-beta-alpha zinc fingers"/>
    <property type="match status" value="1"/>
</dbReference>
<evidence type="ECO:0000313" key="5">
    <source>
        <dbReference type="Proteomes" id="UP000038040"/>
    </source>
</evidence>
<dbReference type="InterPro" id="IPR013087">
    <property type="entry name" value="Znf_C2H2_type"/>
</dbReference>
<dbReference type="InterPro" id="IPR035979">
    <property type="entry name" value="RBD_domain_sf"/>
</dbReference>
<dbReference type="AlphaFoldDB" id="A0A0N4UF15"/>
<dbReference type="SUPFAM" id="SSF81301">
    <property type="entry name" value="Nucleotidyltransferase"/>
    <property type="match status" value="1"/>
</dbReference>
<proteinExistence type="predicted"/>
<dbReference type="WBParaSite" id="DME_0000600401-mRNA-1">
    <property type="protein sequence ID" value="DME_0000600401-mRNA-1"/>
    <property type="gene ID" value="DME_0000600401"/>
</dbReference>
<feature type="transmembrane region" description="Helical" evidence="2">
    <location>
        <begin position="531"/>
        <end position="549"/>
    </location>
</feature>
<reference evidence="7" key="1">
    <citation type="submission" date="2017-02" db="UniProtKB">
        <authorList>
            <consortium name="WormBaseParasite"/>
        </authorList>
    </citation>
    <scope>IDENTIFICATION</scope>
</reference>
<evidence type="ECO:0000256" key="1">
    <source>
        <dbReference type="PROSITE-ProRule" id="PRU00176"/>
    </source>
</evidence>
<dbReference type="Pfam" id="PF00076">
    <property type="entry name" value="RRM_1"/>
    <property type="match status" value="1"/>
</dbReference>
<feature type="transmembrane region" description="Helical" evidence="2">
    <location>
        <begin position="499"/>
        <end position="519"/>
    </location>
</feature>
<keyword evidence="2" id="KW-0812">Transmembrane</keyword>
<dbReference type="Pfam" id="PF12874">
    <property type="entry name" value="zf-met"/>
    <property type="match status" value="1"/>
</dbReference>
<dbReference type="GO" id="GO:0008270">
    <property type="term" value="F:zinc ion binding"/>
    <property type="evidence" value="ECO:0007669"/>
    <property type="project" value="InterPro"/>
</dbReference>
<evidence type="ECO:0000313" key="6">
    <source>
        <dbReference type="Proteomes" id="UP000274756"/>
    </source>
</evidence>
<dbReference type="GO" id="GO:1990817">
    <property type="term" value="F:poly(A) RNA polymerase activity"/>
    <property type="evidence" value="ECO:0007669"/>
    <property type="project" value="TreeGrafter"/>
</dbReference>
<sequence length="551" mass="64318">MSSVRCDLCNVHLSSHAVLDAHNSGKKHRKKVQDTEHFSALTSRSVYVSGLPLNTFTSIKQVRELFSRYGEVERIFLDLTKGSFAIIDFLDELAAEKALDDQKILVGEHVASIRRRQVSFIKTKQKLEKIDKKRIIKQLSMVSGSFNDQINELIRLYYIGDDQLAERLSFADLLSTALNNYFCSGVKVILFGSSITKIGTVDSDIDASLFFDQPLSIHGIRSVYERDKFALMTCEPSVFRIRKICASEFGRLATADRVRVLAKILNDIRREGLAQVSDQHLVLGARCPIVRFFFNKQENFRRFIDMIASDSSSTIRHFLAIVKFWALLNDFTRQEEYRQYNLEKVTIEDWPIDYTIHPVNLSYISINTLIKSRTVKYFIIHIFYLPIHKLQDFFTWFVHLQFRDIVLCPRLGLSLNREKFQNLFHQNTIQEFKFGVLNIQDPLELSHNISQFVSTHYISMMRREMMYALARIKLHPDSLVALLSSDIMSQNSHTSNLRFFLKFLMFQRIGDSFFLILFPSSTLFPLRNLKMANYFGYFNLIFCLFYWHFET</sequence>
<keyword evidence="2" id="KW-1133">Transmembrane helix</keyword>
<dbReference type="OrthoDB" id="407432at2759"/>
<dbReference type="InterPro" id="IPR036236">
    <property type="entry name" value="Znf_C2H2_sf"/>
</dbReference>
<dbReference type="PANTHER" id="PTHR12271">
    <property type="entry name" value="POLY A POLYMERASE CID PAP -RELATED"/>
    <property type="match status" value="1"/>
</dbReference>
<keyword evidence="1" id="KW-0694">RNA-binding</keyword>
<dbReference type="InterPro" id="IPR012677">
    <property type="entry name" value="Nucleotide-bd_a/b_plait_sf"/>
</dbReference>
<dbReference type="SMART" id="SM00451">
    <property type="entry name" value="ZnF_U1"/>
    <property type="match status" value="1"/>
</dbReference>
<protein>
    <submittedName>
        <fullName evidence="7">RRM domain-containing protein</fullName>
    </submittedName>
</protein>
<dbReference type="Pfam" id="PF22600">
    <property type="entry name" value="MTPAP-like_central"/>
    <property type="match status" value="1"/>
</dbReference>
<name>A0A0N4UF15_DRAME</name>
<keyword evidence="6" id="KW-1185">Reference proteome</keyword>
<dbReference type="Gene3D" id="3.30.70.330">
    <property type="match status" value="1"/>
</dbReference>
<dbReference type="SMART" id="SM00360">
    <property type="entry name" value="RRM"/>
    <property type="match status" value="1"/>
</dbReference>
<dbReference type="Proteomes" id="UP000274756">
    <property type="component" value="Unassembled WGS sequence"/>
</dbReference>
<dbReference type="InterPro" id="IPR054708">
    <property type="entry name" value="MTPAP-like_central"/>
</dbReference>
<dbReference type="PROSITE" id="PS50102">
    <property type="entry name" value="RRM"/>
    <property type="match status" value="1"/>
</dbReference>
<evidence type="ECO:0000256" key="2">
    <source>
        <dbReference type="SAM" id="Phobius"/>
    </source>
</evidence>
<dbReference type="Gene3D" id="3.30.160.60">
    <property type="entry name" value="Classic Zinc Finger"/>
    <property type="match status" value="1"/>
</dbReference>
<gene>
    <name evidence="4" type="ORF">DME_LOCUS943</name>
</gene>
<dbReference type="EMBL" id="UYYG01000010">
    <property type="protein sequence ID" value="VDN50970.1"/>
    <property type="molecule type" value="Genomic_DNA"/>
</dbReference>
<dbReference type="SUPFAM" id="SSF81631">
    <property type="entry name" value="PAP/OAS1 substrate-binding domain"/>
    <property type="match status" value="1"/>
</dbReference>
<keyword evidence="2" id="KW-0472">Membrane</keyword>
<dbReference type="GO" id="GO:0003723">
    <property type="term" value="F:RNA binding"/>
    <property type="evidence" value="ECO:0007669"/>
    <property type="project" value="UniProtKB-UniRule"/>
</dbReference>
<dbReference type="Proteomes" id="UP000038040">
    <property type="component" value="Unplaced"/>
</dbReference>
<dbReference type="Gene3D" id="3.30.460.10">
    <property type="entry name" value="Beta Polymerase, domain 2"/>
    <property type="match status" value="1"/>
</dbReference>
<accession>A0A0N4UF15</accession>
<evidence type="ECO:0000313" key="4">
    <source>
        <dbReference type="EMBL" id="VDN50970.1"/>
    </source>
</evidence>
<dbReference type="InterPro" id="IPR000504">
    <property type="entry name" value="RRM_dom"/>
</dbReference>